<reference evidence="2" key="1">
    <citation type="submission" date="2019-10" db="EMBL/GenBank/DDBJ databases">
        <title>Complete Genome Sequence of Bradyrhizobium betae type strain PL7HG1T.</title>
        <authorList>
            <person name="Bromfield E.S.P."/>
            <person name="Cloutier S."/>
        </authorList>
    </citation>
    <scope>NUCLEOTIDE SEQUENCE [LARGE SCALE GENOMIC DNA]</scope>
    <source>
        <strain evidence="2">PL7HG1</strain>
    </source>
</reference>
<dbReference type="RefSeq" id="WP_151645155.1">
    <property type="nucleotide sequence ID" value="NZ_CP044543.1"/>
</dbReference>
<evidence type="ECO:0000313" key="2">
    <source>
        <dbReference type="Proteomes" id="UP000325641"/>
    </source>
</evidence>
<dbReference type="Pfam" id="PF14518">
    <property type="entry name" value="Haem_oxygenas_2"/>
    <property type="match status" value="1"/>
</dbReference>
<name>A0A5P6P494_9BRAD</name>
<dbReference type="InterPro" id="IPR016084">
    <property type="entry name" value="Haem_Oase-like_multi-hlx"/>
</dbReference>
<dbReference type="SUPFAM" id="SSF48613">
    <property type="entry name" value="Heme oxygenase-like"/>
    <property type="match status" value="1"/>
</dbReference>
<sequence>MKWVLDISEDYRSQLREGPFFRRVATATRPDDLEWVHQLVHQSREFTQALCLRSSLCQDRRYQPIFAEHAMEEADHPDQLIAWMRAHGFVRNTEPGDVPPTMETMNAISYCWRSAMRDPHDVQVVALNVLSEGVALDFYSNVIPVLDRLRILSGRYWKVHTDVDARHLSMGLDICGSVTRDSDRGKLYQRVLWQSATLYHQMLSSWVGERVEPLPQRL</sequence>
<dbReference type="AlphaFoldDB" id="A0A5P6P494"/>
<dbReference type="Gene3D" id="1.20.910.10">
    <property type="entry name" value="Heme oxygenase-like"/>
    <property type="match status" value="1"/>
</dbReference>
<organism evidence="1 2">
    <name type="scientific">Bradyrhizobium betae</name>
    <dbReference type="NCBI Taxonomy" id="244734"/>
    <lineage>
        <taxon>Bacteria</taxon>
        <taxon>Pseudomonadati</taxon>
        <taxon>Pseudomonadota</taxon>
        <taxon>Alphaproteobacteria</taxon>
        <taxon>Hyphomicrobiales</taxon>
        <taxon>Nitrobacteraceae</taxon>
        <taxon>Bradyrhizobium</taxon>
    </lineage>
</organism>
<dbReference type="Proteomes" id="UP000325641">
    <property type="component" value="Chromosome"/>
</dbReference>
<accession>A0A5P6P494</accession>
<evidence type="ECO:0000313" key="1">
    <source>
        <dbReference type="EMBL" id="QFI73202.1"/>
    </source>
</evidence>
<dbReference type="EMBL" id="CP044543">
    <property type="protein sequence ID" value="QFI73202.1"/>
    <property type="molecule type" value="Genomic_DNA"/>
</dbReference>
<dbReference type="OrthoDB" id="8211913at2"/>
<gene>
    <name evidence="1" type="ORF">F8237_12815</name>
</gene>
<dbReference type="KEGG" id="bbet:F8237_12815"/>
<protein>
    <submittedName>
        <fullName evidence="1">Iron-containing redox enzyme family protein</fullName>
    </submittedName>
</protein>
<proteinExistence type="predicted"/>